<organism evidence="6 7">
    <name type="scientific">Sinosporangium siamense</name>
    <dbReference type="NCBI Taxonomy" id="1367973"/>
    <lineage>
        <taxon>Bacteria</taxon>
        <taxon>Bacillati</taxon>
        <taxon>Actinomycetota</taxon>
        <taxon>Actinomycetes</taxon>
        <taxon>Streptosporangiales</taxon>
        <taxon>Streptosporangiaceae</taxon>
        <taxon>Sinosporangium</taxon>
    </lineage>
</organism>
<gene>
    <name evidence="6" type="primary">hioM</name>
    <name evidence="6" type="ORF">Ssi02_72020</name>
</gene>
<evidence type="ECO:0000313" key="6">
    <source>
        <dbReference type="EMBL" id="GII96971.1"/>
    </source>
</evidence>
<proteinExistence type="predicted"/>
<dbReference type="AlphaFoldDB" id="A0A919RR65"/>
<accession>A0A919RR65</accession>
<dbReference type="InterPro" id="IPR016461">
    <property type="entry name" value="COMT-like"/>
</dbReference>
<evidence type="ECO:0000259" key="4">
    <source>
        <dbReference type="Pfam" id="PF00891"/>
    </source>
</evidence>
<evidence type="ECO:0000256" key="2">
    <source>
        <dbReference type="ARBA" id="ARBA00022679"/>
    </source>
</evidence>
<dbReference type="GO" id="GO:0032259">
    <property type="term" value="P:methylation"/>
    <property type="evidence" value="ECO:0007669"/>
    <property type="project" value="UniProtKB-KW"/>
</dbReference>
<dbReference type="Pfam" id="PF00891">
    <property type="entry name" value="Methyltransf_2"/>
    <property type="match status" value="1"/>
</dbReference>
<keyword evidence="1" id="KW-0489">Methyltransferase</keyword>
<dbReference type="EMBL" id="BOOW01000053">
    <property type="protein sequence ID" value="GII96971.1"/>
    <property type="molecule type" value="Genomic_DNA"/>
</dbReference>
<reference evidence="6" key="1">
    <citation type="submission" date="2021-01" db="EMBL/GenBank/DDBJ databases">
        <title>Whole genome shotgun sequence of Sinosporangium siamense NBRC 109515.</title>
        <authorList>
            <person name="Komaki H."/>
            <person name="Tamura T."/>
        </authorList>
    </citation>
    <scope>NUCLEOTIDE SEQUENCE</scope>
    <source>
        <strain evidence="6">NBRC 109515</strain>
    </source>
</reference>
<dbReference type="SUPFAM" id="SSF46785">
    <property type="entry name" value="Winged helix' DNA-binding domain"/>
    <property type="match status" value="1"/>
</dbReference>
<dbReference type="SUPFAM" id="SSF53335">
    <property type="entry name" value="S-adenosyl-L-methionine-dependent methyltransferases"/>
    <property type="match status" value="1"/>
</dbReference>
<evidence type="ECO:0000313" key="7">
    <source>
        <dbReference type="Proteomes" id="UP000606172"/>
    </source>
</evidence>
<dbReference type="InterPro" id="IPR012967">
    <property type="entry name" value="COMT_dimerisation"/>
</dbReference>
<dbReference type="CDD" id="cd02440">
    <property type="entry name" value="AdoMet_MTases"/>
    <property type="match status" value="1"/>
</dbReference>
<comment type="caution">
    <text evidence="6">The sequence shown here is derived from an EMBL/GenBank/DDBJ whole genome shotgun (WGS) entry which is preliminary data.</text>
</comment>
<dbReference type="Gene3D" id="1.10.10.10">
    <property type="entry name" value="Winged helix-like DNA-binding domain superfamily/Winged helix DNA-binding domain"/>
    <property type="match status" value="1"/>
</dbReference>
<dbReference type="InterPro" id="IPR036390">
    <property type="entry name" value="WH_DNA-bd_sf"/>
</dbReference>
<feature type="domain" description="O-methyltransferase C-terminal" evidence="4">
    <location>
        <begin position="88"/>
        <end position="292"/>
    </location>
</feature>
<dbReference type="InterPro" id="IPR029063">
    <property type="entry name" value="SAM-dependent_MTases_sf"/>
</dbReference>
<feature type="domain" description="O-methyltransferase dimerisation" evidence="5">
    <location>
        <begin position="9"/>
        <end position="66"/>
    </location>
</feature>
<evidence type="ECO:0000256" key="3">
    <source>
        <dbReference type="ARBA" id="ARBA00022691"/>
    </source>
</evidence>
<dbReference type="Pfam" id="PF08100">
    <property type="entry name" value="Dimerisation"/>
    <property type="match status" value="1"/>
</dbReference>
<dbReference type="PIRSF" id="PIRSF005739">
    <property type="entry name" value="O-mtase"/>
    <property type="match status" value="1"/>
</dbReference>
<keyword evidence="2" id="KW-0808">Transferase</keyword>
<keyword evidence="7" id="KW-1185">Reference proteome</keyword>
<dbReference type="GO" id="GO:0046983">
    <property type="term" value="F:protein dimerization activity"/>
    <property type="evidence" value="ECO:0007669"/>
    <property type="project" value="InterPro"/>
</dbReference>
<evidence type="ECO:0000256" key="1">
    <source>
        <dbReference type="ARBA" id="ARBA00022603"/>
    </source>
</evidence>
<dbReference type="Gene3D" id="3.40.50.150">
    <property type="entry name" value="Vaccinia Virus protein VP39"/>
    <property type="match status" value="1"/>
</dbReference>
<keyword evidence="3" id="KW-0949">S-adenosyl-L-methionine</keyword>
<evidence type="ECO:0000259" key="5">
    <source>
        <dbReference type="Pfam" id="PF08100"/>
    </source>
</evidence>
<dbReference type="PROSITE" id="PS51683">
    <property type="entry name" value="SAM_OMT_II"/>
    <property type="match status" value="1"/>
</dbReference>
<sequence>MMAFRIAVAGVRLGVFDALADGPRTAKDLATVLSTDPHALELLLDALCSVGYLRHDGRTYANGVAAEPLRAGYRDIMLFWHILVGRLWEDLEESIRTGRPTVDFYTWMADRPETLAKFQDLQRVVVDWLARDIVEAVPLPAGATRLLDLGGGHGSFSVAYCQKYGDLSATVVDRPEVLVIAGETATAAGLSDRVTLHGADLRGEVEFRDQDAVLLFRMIHTFPADQARALIRGAADALRPGGKLIVLERYPDPDAGVVENAFSHCFALNLHHTQGGRLHSPAELAAWIGEAGCTPPQRVVLKDSPSHVLLVASK</sequence>
<protein>
    <submittedName>
        <fullName evidence="6">Hydroxyindole O-methyltransferase</fullName>
    </submittedName>
</protein>
<dbReference type="InterPro" id="IPR036388">
    <property type="entry name" value="WH-like_DNA-bd_sf"/>
</dbReference>
<dbReference type="Proteomes" id="UP000606172">
    <property type="component" value="Unassembled WGS sequence"/>
</dbReference>
<dbReference type="PANTHER" id="PTHR43712">
    <property type="entry name" value="PUTATIVE (AFU_ORTHOLOGUE AFUA_4G14580)-RELATED"/>
    <property type="match status" value="1"/>
</dbReference>
<dbReference type="PANTHER" id="PTHR43712:SF2">
    <property type="entry name" value="O-METHYLTRANSFERASE CICE"/>
    <property type="match status" value="1"/>
</dbReference>
<dbReference type="GO" id="GO:0008171">
    <property type="term" value="F:O-methyltransferase activity"/>
    <property type="evidence" value="ECO:0007669"/>
    <property type="project" value="InterPro"/>
</dbReference>
<dbReference type="InterPro" id="IPR001077">
    <property type="entry name" value="COMT_C"/>
</dbReference>
<name>A0A919RR65_9ACTN</name>